<sequence length="67" mass="7365">MAIPKQTQPVQRDKASLNISLPISEDIGLGDSIQKLTSKMGFKSCSSCSRRAARLNNLIQFKTNRNG</sequence>
<proteinExistence type="predicted"/>
<reference evidence="1" key="1">
    <citation type="submission" date="2022-02" db="EMBL/GenBank/DDBJ databases">
        <title>Vibrio sp. nov, a new bacterium isolated from seawater.</title>
        <authorList>
            <person name="Yuan Y."/>
        </authorList>
    </citation>
    <scope>NUCLEOTIDE SEQUENCE</scope>
    <source>
        <strain evidence="1">ZSDZ65</strain>
    </source>
</reference>
<organism evidence="1 2">
    <name type="scientific">Vibrio qingdaonensis</name>
    <dbReference type="NCBI Taxonomy" id="2829491"/>
    <lineage>
        <taxon>Bacteria</taxon>
        <taxon>Pseudomonadati</taxon>
        <taxon>Pseudomonadota</taxon>
        <taxon>Gammaproteobacteria</taxon>
        <taxon>Vibrionales</taxon>
        <taxon>Vibrionaceae</taxon>
        <taxon>Vibrio</taxon>
    </lineage>
</organism>
<name>A0A9X3CJX3_9VIBR</name>
<protein>
    <submittedName>
        <fullName evidence="1">Uncharacterized protein</fullName>
    </submittedName>
</protein>
<gene>
    <name evidence="1" type="ORF">MD535_02030</name>
</gene>
<evidence type="ECO:0000313" key="2">
    <source>
        <dbReference type="Proteomes" id="UP001155587"/>
    </source>
</evidence>
<accession>A0A9X3CJX3</accession>
<dbReference type="EMBL" id="JAKRRY010000002">
    <property type="protein sequence ID" value="MCW8344803.1"/>
    <property type="molecule type" value="Genomic_DNA"/>
</dbReference>
<keyword evidence="2" id="KW-1185">Reference proteome</keyword>
<dbReference type="Proteomes" id="UP001155587">
    <property type="component" value="Unassembled WGS sequence"/>
</dbReference>
<dbReference type="RefSeq" id="WP_265673272.1">
    <property type="nucleotide sequence ID" value="NZ_JAKRRY010000002.1"/>
</dbReference>
<dbReference type="AlphaFoldDB" id="A0A9X3CJX3"/>
<comment type="caution">
    <text evidence="1">The sequence shown here is derived from an EMBL/GenBank/DDBJ whole genome shotgun (WGS) entry which is preliminary data.</text>
</comment>
<evidence type="ECO:0000313" key="1">
    <source>
        <dbReference type="EMBL" id="MCW8344803.1"/>
    </source>
</evidence>